<proteinExistence type="predicted"/>
<name>A0A286GLF2_9PROT</name>
<dbReference type="Proteomes" id="UP000219621">
    <property type="component" value="Unassembled WGS sequence"/>
</dbReference>
<dbReference type="RefSeq" id="WP_097279402.1">
    <property type="nucleotide sequence ID" value="NZ_OCNJ01000005.1"/>
</dbReference>
<dbReference type="Pfam" id="PF01724">
    <property type="entry name" value="DUF29"/>
    <property type="match status" value="1"/>
</dbReference>
<evidence type="ECO:0000313" key="1">
    <source>
        <dbReference type="EMBL" id="SOD95814.1"/>
    </source>
</evidence>
<dbReference type="AlphaFoldDB" id="A0A286GLF2"/>
<dbReference type="InterPro" id="IPR002636">
    <property type="entry name" value="DUF29"/>
</dbReference>
<dbReference type="OrthoDB" id="425753at2"/>
<reference evidence="1 2" key="1">
    <citation type="submission" date="2017-09" db="EMBL/GenBank/DDBJ databases">
        <authorList>
            <person name="Ehlers B."/>
            <person name="Leendertz F.H."/>
        </authorList>
    </citation>
    <scope>NUCLEOTIDE SEQUENCE [LARGE SCALE GENOMIC DNA]</scope>
    <source>
        <strain evidence="1 2">USBA 140</strain>
    </source>
</reference>
<gene>
    <name evidence="1" type="ORF">SAMN05421508_10510</name>
</gene>
<dbReference type="Gene3D" id="1.20.1220.20">
    <property type="entry name" value="Uncharcterised protein PF01724"/>
    <property type="match status" value="1"/>
</dbReference>
<keyword evidence="2" id="KW-1185">Reference proteome</keyword>
<accession>A0A286GLF2</accession>
<dbReference type="PANTHER" id="PTHR34235">
    <property type="entry name" value="SLR1203 PROTEIN-RELATED"/>
    <property type="match status" value="1"/>
</dbReference>
<sequence>MATAKRFYDADFYAWTQDQAALLRDMRGVNTSLDVEYLAEEVAGMGRAERRAMAGHAATLLMHLLKWAHQPDRRSPSWRVTIRESRRQIGRLLDDSPSLRGAFEAGLPEWYADAREDAADETGLPPETFPAVMALPVDRLLDCDWLPE</sequence>
<evidence type="ECO:0000313" key="2">
    <source>
        <dbReference type="Proteomes" id="UP000219621"/>
    </source>
</evidence>
<protein>
    <recommendedName>
        <fullName evidence="3">DUF29 domain-containing protein</fullName>
    </recommendedName>
</protein>
<organism evidence="1 2">
    <name type="scientific">Caenispirillum bisanense</name>
    <dbReference type="NCBI Taxonomy" id="414052"/>
    <lineage>
        <taxon>Bacteria</taxon>
        <taxon>Pseudomonadati</taxon>
        <taxon>Pseudomonadota</taxon>
        <taxon>Alphaproteobacteria</taxon>
        <taxon>Rhodospirillales</taxon>
        <taxon>Novispirillaceae</taxon>
        <taxon>Caenispirillum</taxon>
    </lineage>
</organism>
<evidence type="ECO:0008006" key="3">
    <source>
        <dbReference type="Google" id="ProtNLM"/>
    </source>
</evidence>
<dbReference type="EMBL" id="OCNJ01000005">
    <property type="protein sequence ID" value="SOD95814.1"/>
    <property type="molecule type" value="Genomic_DNA"/>
</dbReference>